<comment type="caution">
    <text evidence="1">The sequence shown here is derived from an EMBL/GenBank/DDBJ whole genome shotgun (WGS) entry which is preliminary data.</text>
</comment>
<evidence type="ECO:0000313" key="2">
    <source>
        <dbReference type="Proteomes" id="UP000239872"/>
    </source>
</evidence>
<gene>
    <name evidence="1" type="ORF">CJD36_021365</name>
</gene>
<dbReference type="Proteomes" id="UP000239872">
    <property type="component" value="Unassembled WGS sequence"/>
</dbReference>
<organism evidence="1 2">
    <name type="scientific">Flavipsychrobacter stenotrophus</name>
    <dbReference type="NCBI Taxonomy" id="2077091"/>
    <lineage>
        <taxon>Bacteria</taxon>
        <taxon>Pseudomonadati</taxon>
        <taxon>Bacteroidota</taxon>
        <taxon>Chitinophagia</taxon>
        <taxon>Chitinophagales</taxon>
        <taxon>Chitinophagaceae</taxon>
        <taxon>Flavipsychrobacter</taxon>
    </lineage>
</organism>
<proteinExistence type="predicted"/>
<dbReference type="RefSeq" id="WP_105041251.1">
    <property type="nucleotide sequence ID" value="NZ_PPSL01000009.1"/>
</dbReference>
<dbReference type="OrthoDB" id="1495908at2"/>
<keyword evidence="2" id="KW-1185">Reference proteome</keyword>
<protein>
    <submittedName>
        <fullName evidence="1">Uncharacterized protein</fullName>
    </submittedName>
</protein>
<evidence type="ECO:0000313" key="1">
    <source>
        <dbReference type="EMBL" id="PQJ08961.1"/>
    </source>
</evidence>
<sequence length="118" mass="13688">MNQFEKVLFLELTCYQLIKVATEQEEYLKAYGLLSEEEKKNHALLHQQIHNAWSYINSPFLNGVNRPLADSIFEYNERVAAIDDRILQLCKDFDITLSETATPTSEKFKGAIREYLGL</sequence>
<dbReference type="AlphaFoldDB" id="A0A2S7SQQ6"/>
<name>A0A2S7SQQ6_9BACT</name>
<dbReference type="EMBL" id="PPSL01000009">
    <property type="protein sequence ID" value="PQJ08961.1"/>
    <property type="molecule type" value="Genomic_DNA"/>
</dbReference>
<reference evidence="1 2" key="1">
    <citation type="submission" date="2018-01" db="EMBL/GenBank/DDBJ databases">
        <title>A novel member of the phylum Bacteroidetes isolated from glacier ice.</title>
        <authorList>
            <person name="Liu Q."/>
            <person name="Xin Y.-H."/>
        </authorList>
    </citation>
    <scope>NUCLEOTIDE SEQUENCE [LARGE SCALE GENOMIC DNA]</scope>
    <source>
        <strain evidence="1 2">RB1R16</strain>
    </source>
</reference>
<accession>A0A2S7SQQ6</accession>